<organism evidence="4 5">
    <name type="scientific">Aciduricibacillus chroicocephali</name>
    <dbReference type="NCBI Taxonomy" id="3054939"/>
    <lineage>
        <taxon>Bacteria</taxon>
        <taxon>Bacillati</taxon>
        <taxon>Bacillota</taxon>
        <taxon>Bacilli</taxon>
        <taxon>Bacillales</taxon>
        <taxon>Bacillaceae</taxon>
        <taxon>Aciduricibacillus</taxon>
    </lineage>
</organism>
<feature type="domain" description="Isochorismatase-like" evidence="3">
    <location>
        <begin position="6"/>
        <end position="152"/>
    </location>
</feature>
<dbReference type="InterPro" id="IPR000868">
    <property type="entry name" value="Isochorismatase-like_dom"/>
</dbReference>
<proteinExistence type="inferred from homology"/>
<dbReference type="EMBL" id="CP129113">
    <property type="protein sequence ID" value="WLV24917.1"/>
    <property type="molecule type" value="Genomic_DNA"/>
</dbReference>
<keyword evidence="2 4" id="KW-0378">Hydrolase</keyword>
<evidence type="ECO:0000313" key="4">
    <source>
        <dbReference type="EMBL" id="WLV24917.1"/>
    </source>
</evidence>
<dbReference type="PANTHER" id="PTHR43540">
    <property type="entry name" value="PEROXYUREIDOACRYLATE/UREIDOACRYLATE AMIDOHYDROLASE-RELATED"/>
    <property type="match status" value="1"/>
</dbReference>
<reference evidence="4" key="1">
    <citation type="submission" date="2023-06" db="EMBL/GenBank/DDBJ databases">
        <title>A Treasure from Seagulls: Isolation and Description of Aciduricobacillus qingdaonensis gen. nov., sp. nov., a Rare Obligately Uric Acid-utilizing Member in the Family Bacillaceae.</title>
        <authorList>
            <person name="Liu W."/>
            <person name="Wang B."/>
        </authorList>
    </citation>
    <scope>NUCLEOTIDE SEQUENCE</scope>
    <source>
        <strain evidence="4">44XB</strain>
    </source>
</reference>
<dbReference type="Gene3D" id="3.40.50.850">
    <property type="entry name" value="Isochorismatase-like"/>
    <property type="match status" value="1"/>
</dbReference>
<gene>
    <name evidence="4" type="ORF">QR721_01370</name>
</gene>
<dbReference type="RefSeq" id="WP_348028431.1">
    <property type="nucleotide sequence ID" value="NZ_CP129113.1"/>
</dbReference>
<dbReference type="InterPro" id="IPR036380">
    <property type="entry name" value="Isochorismatase-like_sf"/>
</dbReference>
<dbReference type="SUPFAM" id="SSF52499">
    <property type="entry name" value="Isochorismatase-like hydrolases"/>
    <property type="match status" value="1"/>
</dbReference>
<dbReference type="Pfam" id="PF00857">
    <property type="entry name" value="Isochorismatase"/>
    <property type="match status" value="1"/>
</dbReference>
<protein>
    <submittedName>
        <fullName evidence="4">Cysteine hydrolase family protein</fullName>
        <ecNumber evidence="4">3.-.-.-</ecNumber>
    </submittedName>
</protein>
<dbReference type="EC" id="3.-.-.-" evidence="4"/>
<dbReference type="CDD" id="cd01014">
    <property type="entry name" value="nicotinamidase_related"/>
    <property type="match status" value="1"/>
</dbReference>
<dbReference type="InterPro" id="IPR050272">
    <property type="entry name" value="Isochorismatase-like_hydrls"/>
</dbReference>
<evidence type="ECO:0000256" key="2">
    <source>
        <dbReference type="ARBA" id="ARBA00022801"/>
    </source>
</evidence>
<evidence type="ECO:0000259" key="3">
    <source>
        <dbReference type="Pfam" id="PF00857"/>
    </source>
</evidence>
<evidence type="ECO:0000256" key="1">
    <source>
        <dbReference type="ARBA" id="ARBA00006336"/>
    </source>
</evidence>
<dbReference type="Proteomes" id="UP001180087">
    <property type="component" value="Chromosome"/>
</dbReference>
<sequence length="181" mass="20192">MTNEKALILVDVQQGFDDPKWGTRNNLHAEENIAQLLAYGREQDWLIIHAQHLSKEECSPLHPAKPGVAFKQFAQPLPHEKIVQKHVNSAFIGTDLEVYLREHSIEKNIIVGLTTPHCVSTTARMSGNLGFATIVVEDATAAFPLMNHKGQFFSAEVVHENALASLCNEFAEIKKTKDLIK</sequence>
<accession>A0ABY9KX45</accession>
<dbReference type="GO" id="GO:0016787">
    <property type="term" value="F:hydrolase activity"/>
    <property type="evidence" value="ECO:0007669"/>
    <property type="project" value="UniProtKB-KW"/>
</dbReference>
<evidence type="ECO:0000313" key="5">
    <source>
        <dbReference type="Proteomes" id="UP001180087"/>
    </source>
</evidence>
<name>A0ABY9KX45_9BACI</name>
<keyword evidence="5" id="KW-1185">Reference proteome</keyword>
<comment type="similarity">
    <text evidence="1">Belongs to the isochorismatase family.</text>
</comment>
<dbReference type="PANTHER" id="PTHR43540:SF1">
    <property type="entry name" value="ISOCHORISMATASE HYDROLASE"/>
    <property type="match status" value="1"/>
</dbReference>